<dbReference type="EMBL" id="CZBE01000013">
    <property type="protein sequence ID" value="CUP81478.1"/>
    <property type="molecule type" value="Genomic_DNA"/>
</dbReference>
<reference evidence="3 5" key="2">
    <citation type="submission" date="2018-08" db="EMBL/GenBank/DDBJ databases">
        <title>A genome reference for cultivated species of the human gut microbiota.</title>
        <authorList>
            <person name="Zou Y."/>
            <person name="Xue W."/>
            <person name="Luo G."/>
        </authorList>
    </citation>
    <scope>NUCLEOTIDE SEQUENCE [LARGE SCALE GENOMIC DNA]</scope>
    <source>
        <strain evidence="3 5">TF05-12AC</strain>
    </source>
</reference>
<dbReference type="AlphaFoldDB" id="A0A174RDV4"/>
<organism evidence="2 4">
    <name type="scientific">Anaerotruncus colihominis</name>
    <dbReference type="NCBI Taxonomy" id="169435"/>
    <lineage>
        <taxon>Bacteria</taxon>
        <taxon>Bacillati</taxon>
        <taxon>Bacillota</taxon>
        <taxon>Clostridia</taxon>
        <taxon>Eubacteriales</taxon>
        <taxon>Oscillospiraceae</taxon>
        <taxon>Anaerotruncus</taxon>
    </lineage>
</organism>
<evidence type="ECO:0000313" key="2">
    <source>
        <dbReference type="EMBL" id="CUP81478.1"/>
    </source>
</evidence>
<dbReference type="Proteomes" id="UP000095765">
    <property type="component" value="Unassembled WGS sequence"/>
</dbReference>
<proteinExistence type="predicted"/>
<dbReference type="EMBL" id="QVME01000002">
    <property type="protein sequence ID" value="RGE68743.1"/>
    <property type="molecule type" value="Genomic_DNA"/>
</dbReference>
<evidence type="ECO:0000313" key="5">
    <source>
        <dbReference type="Proteomes" id="UP000260828"/>
    </source>
</evidence>
<evidence type="ECO:0000256" key="1">
    <source>
        <dbReference type="SAM" id="MobiDB-lite"/>
    </source>
</evidence>
<sequence>MGIGLYGWQTAMAYAPAQYGWQRNAGEQPVQAAEPALTAAAPQDNPTRTFGITAPVPLDREGTAPVELAVRGRFRYPDIEEETGKSPRETMEEAECQTCKERKYQDGSNDPGVSFKTPTSISPERAASAVRGHEMEHVVREQAKAQREGREVISQTVTIHTGICPECGSVYVSGGTTRTTTAKAAKEDQTQAKAGEPARGTAF</sequence>
<reference evidence="2 4" key="1">
    <citation type="submission" date="2015-09" db="EMBL/GenBank/DDBJ databases">
        <authorList>
            <consortium name="Pathogen Informatics"/>
        </authorList>
    </citation>
    <scope>NUCLEOTIDE SEQUENCE [LARGE SCALE GENOMIC DNA]</scope>
    <source>
        <strain evidence="2 4">2789STDY5834939</strain>
    </source>
</reference>
<dbReference type="Proteomes" id="UP000260828">
    <property type="component" value="Unassembled WGS sequence"/>
</dbReference>
<feature type="region of interest" description="Disordered" evidence="1">
    <location>
        <begin position="30"/>
        <end position="58"/>
    </location>
</feature>
<accession>A0A174RDV4</accession>
<dbReference type="RefSeq" id="WP_006874410.1">
    <property type="nucleotide sequence ID" value="NZ_CAUFHV010000009.1"/>
</dbReference>
<dbReference type="GeneID" id="72464435"/>
<dbReference type="OrthoDB" id="9796892at2"/>
<feature type="region of interest" description="Disordered" evidence="1">
    <location>
        <begin position="178"/>
        <end position="203"/>
    </location>
</feature>
<feature type="region of interest" description="Disordered" evidence="1">
    <location>
        <begin position="101"/>
        <end position="122"/>
    </location>
</feature>
<protein>
    <submittedName>
        <fullName evidence="2">Uncharacterized protein</fullName>
    </submittedName>
</protein>
<name>A0A174RDV4_9FIRM</name>
<evidence type="ECO:0000313" key="3">
    <source>
        <dbReference type="EMBL" id="RGE68743.1"/>
    </source>
</evidence>
<gene>
    <name evidence="3" type="ORF">DXC40_05460</name>
    <name evidence="2" type="ORF">ERS852551_02040</name>
</gene>
<evidence type="ECO:0000313" key="4">
    <source>
        <dbReference type="Proteomes" id="UP000095765"/>
    </source>
</evidence>
<feature type="compositionally biased region" description="Low complexity" evidence="1">
    <location>
        <begin position="32"/>
        <end position="41"/>
    </location>
</feature>